<dbReference type="PANTHER" id="PTHR37694">
    <property type="entry name" value="SLR8022 PROTEIN"/>
    <property type="match status" value="1"/>
</dbReference>
<evidence type="ECO:0000313" key="3">
    <source>
        <dbReference type="Proteomes" id="UP000186940"/>
    </source>
</evidence>
<dbReference type="Proteomes" id="UP000186940">
    <property type="component" value="Unassembled WGS sequence"/>
</dbReference>
<dbReference type="InterPro" id="IPR014710">
    <property type="entry name" value="RmlC-like_jellyroll"/>
</dbReference>
<dbReference type="EMBL" id="LYOS01000003">
    <property type="protein sequence ID" value="OFV67604.1"/>
    <property type="molecule type" value="Genomic_DNA"/>
</dbReference>
<comment type="caution">
    <text evidence="2">The sequence shown here is derived from an EMBL/GenBank/DDBJ whole genome shotgun (WGS) entry which is preliminary data.</text>
</comment>
<evidence type="ECO:0000313" key="2">
    <source>
        <dbReference type="EMBL" id="OFV67604.1"/>
    </source>
</evidence>
<dbReference type="PATRIC" id="fig|1838285.3.peg.993"/>
<dbReference type="SUPFAM" id="SSF51182">
    <property type="entry name" value="RmlC-like cupins"/>
    <property type="match status" value="1"/>
</dbReference>
<gene>
    <name evidence="2" type="ORF">SCAL_000979</name>
</gene>
<evidence type="ECO:0000259" key="1">
    <source>
        <dbReference type="Pfam" id="PF07883"/>
    </source>
</evidence>
<name>A0A1F2P938_9EURY</name>
<sequence>MSDEAIKSRAIKLSEFIDYSPGSIVSKAIVDKKAGTITLFAFDRGQGLSEHSAPFDAVVQVIEGEAEVIIGGEVHRVRAGEIIIMPADVPHAVKAPEQFKMLLVMIRSQ</sequence>
<reference evidence="2" key="1">
    <citation type="submission" date="2016-05" db="EMBL/GenBank/DDBJ databases">
        <title>Microbial consortia oxidize butane by reversing methanogenesis.</title>
        <authorList>
            <person name="Laso-Perez R."/>
            <person name="Richter M."/>
            <person name="Wegener G."/>
            <person name="Musat F."/>
        </authorList>
    </citation>
    <scope>NUCLEOTIDE SEQUENCE [LARGE SCALE GENOMIC DNA]</scope>
    <source>
        <strain evidence="2">BOX2</strain>
    </source>
</reference>
<proteinExistence type="predicted"/>
<dbReference type="Pfam" id="PF07883">
    <property type="entry name" value="Cupin_2"/>
    <property type="match status" value="1"/>
</dbReference>
<dbReference type="Gene3D" id="2.60.120.10">
    <property type="entry name" value="Jelly Rolls"/>
    <property type="match status" value="1"/>
</dbReference>
<keyword evidence="3" id="KW-1185">Reference proteome</keyword>
<dbReference type="PANTHER" id="PTHR37694:SF1">
    <property type="entry name" value="SLR8022 PROTEIN"/>
    <property type="match status" value="1"/>
</dbReference>
<dbReference type="AlphaFoldDB" id="A0A1F2P938"/>
<dbReference type="InterPro" id="IPR011051">
    <property type="entry name" value="RmlC_Cupin_sf"/>
</dbReference>
<accession>A0A1F2P938</accession>
<dbReference type="STRING" id="1838285.SCAL_000979"/>
<feature type="domain" description="Cupin type-2" evidence="1">
    <location>
        <begin position="41"/>
        <end position="105"/>
    </location>
</feature>
<dbReference type="InterPro" id="IPR013096">
    <property type="entry name" value="Cupin_2"/>
</dbReference>
<organism evidence="2 3">
    <name type="scientific">Candidatus Syntropharchaeum caldarium</name>
    <dbReference type="NCBI Taxonomy" id="1838285"/>
    <lineage>
        <taxon>Archaea</taxon>
        <taxon>Methanobacteriati</taxon>
        <taxon>Methanobacteriota</taxon>
        <taxon>Stenosarchaea group</taxon>
        <taxon>Methanomicrobia</taxon>
        <taxon>Methanosarcinales</taxon>
        <taxon>ANME-2 cluster</taxon>
        <taxon>Candidatus Syntropharchaeum</taxon>
    </lineage>
</organism>
<protein>
    <submittedName>
        <fullName evidence="2">Cupin</fullName>
    </submittedName>
</protein>
<dbReference type="CDD" id="cd02230">
    <property type="entry name" value="cupin_HP0902-like"/>
    <property type="match status" value="1"/>
</dbReference>